<gene>
    <name evidence="2" type="ORF">KZY68_12380</name>
</gene>
<dbReference type="EMBL" id="JAHXRF010000021">
    <property type="protein sequence ID" value="MBW4866780.1"/>
    <property type="molecule type" value="Genomic_DNA"/>
</dbReference>
<evidence type="ECO:0000256" key="1">
    <source>
        <dbReference type="SAM" id="SignalP"/>
    </source>
</evidence>
<evidence type="ECO:0000313" key="3">
    <source>
        <dbReference type="Proteomes" id="UP001196873"/>
    </source>
</evidence>
<dbReference type="NCBIfam" id="TIGR04131">
    <property type="entry name" value="Bac_Flav_CTERM"/>
    <property type="match status" value="1"/>
</dbReference>
<dbReference type="RefSeq" id="WP_219428262.1">
    <property type="nucleotide sequence ID" value="NZ_JAHXRD010000020.1"/>
</dbReference>
<dbReference type="AlphaFoldDB" id="A0AAW4NSR4"/>
<dbReference type="Pfam" id="PF13585">
    <property type="entry name" value="CHU_C"/>
    <property type="match status" value="1"/>
</dbReference>
<feature type="chain" id="PRO_5043419656" evidence="1">
    <location>
        <begin position="22"/>
        <end position="228"/>
    </location>
</feature>
<comment type="caution">
    <text evidence="2">The sequence shown here is derived from an EMBL/GenBank/DDBJ whole genome shotgun (WGS) entry which is preliminary data.</text>
</comment>
<feature type="signal peptide" evidence="1">
    <location>
        <begin position="1"/>
        <end position="21"/>
    </location>
</feature>
<dbReference type="InterPro" id="IPR026341">
    <property type="entry name" value="T9SS_type_B"/>
</dbReference>
<protein>
    <submittedName>
        <fullName evidence="2">Gliding motility-associated C-terminal domain-containing protein</fullName>
    </submittedName>
</protein>
<name>A0AAW4NSR4_9BACT</name>
<dbReference type="Proteomes" id="UP001196873">
    <property type="component" value="Unassembled WGS sequence"/>
</dbReference>
<proteinExistence type="predicted"/>
<reference evidence="2" key="1">
    <citation type="submission" date="2021-07" db="EMBL/GenBank/DDBJ databases">
        <title>Genomic diversity and antimicrobial resistance of Prevotella spp. isolated from chronic lung disease airways.</title>
        <authorList>
            <person name="Webb K.A."/>
            <person name="Olagoke O.S."/>
            <person name="Baird T."/>
            <person name="Neill J."/>
            <person name="Pham A."/>
            <person name="Wells T.J."/>
            <person name="Ramsay K.A."/>
            <person name="Bell S.C."/>
            <person name="Sarovich D.S."/>
            <person name="Price E.P."/>
        </authorList>
    </citation>
    <scope>NUCLEOTIDE SEQUENCE</scope>
    <source>
        <strain evidence="2">SCHI0047.S.3</strain>
    </source>
</reference>
<sequence length="228" mass="25951">MKIKVLALLFLFIANSLHVIADDNPIVSPTLSVRDSEGNESEGEYNGQAPVQASFMANPLHSTGWDAYYEWRFYHNSEQKPYLLRYEENTSYTFNRSGQHKVVLYAKFVHGTDTIEQLCDPISITLSESKLEMPNAFSPNGDGINDIYQAKPNSRSIIDFHATIYNRWGQKLYEWNDIYGGWDGKFHGKAVNDGVYFVVVDAHGADGKHYKIKRDINLLRGYTESGQP</sequence>
<organism evidence="2 3">
    <name type="scientific">Segatella salivae</name>
    <dbReference type="NCBI Taxonomy" id="228604"/>
    <lineage>
        <taxon>Bacteria</taxon>
        <taxon>Pseudomonadati</taxon>
        <taxon>Bacteroidota</taxon>
        <taxon>Bacteroidia</taxon>
        <taxon>Bacteroidales</taxon>
        <taxon>Prevotellaceae</taxon>
        <taxon>Segatella</taxon>
    </lineage>
</organism>
<evidence type="ECO:0000313" key="2">
    <source>
        <dbReference type="EMBL" id="MBW4866780.1"/>
    </source>
</evidence>
<accession>A0AAW4NSR4</accession>
<keyword evidence="1" id="KW-0732">Signal</keyword>